<dbReference type="SMART" id="SM00239">
    <property type="entry name" value="C2"/>
    <property type="match status" value="2"/>
</dbReference>
<organism evidence="8 9">
    <name type="scientific">Hipposideros armiger</name>
    <name type="common">Great Himalayan leaf-nosed bat</name>
    <dbReference type="NCBI Taxonomy" id="186990"/>
    <lineage>
        <taxon>Eukaryota</taxon>
        <taxon>Metazoa</taxon>
        <taxon>Chordata</taxon>
        <taxon>Craniata</taxon>
        <taxon>Vertebrata</taxon>
        <taxon>Euteleostomi</taxon>
        <taxon>Mammalia</taxon>
        <taxon>Eutheria</taxon>
        <taxon>Laurasiatheria</taxon>
        <taxon>Chiroptera</taxon>
        <taxon>Yinpterochiroptera</taxon>
        <taxon>Rhinolophoidea</taxon>
        <taxon>Hipposideridae</taxon>
        <taxon>Hipposideros</taxon>
    </lineage>
</organism>
<feature type="domain" description="VWFA" evidence="7">
    <location>
        <begin position="251"/>
        <end position="452"/>
    </location>
</feature>
<keyword evidence="4" id="KW-0106">Calcium</keyword>
<sequence length="503" mass="56689">MSLSGASERSVPATKIEITVSCRNLLDLDTFSKSDPMVVLYTQSRASQEWREFGRTEVIDNTLNPDFVRKFVLDYFFEEKQNLRFDVYNVDSKTNISKPDIATMQLCANKLDKKDFFGKSDPFLVFYRSNEDGTFTICHKTEVVKNTLNPVWQPFSIPVRALCNGDYDRTVKIDVYDWDRDGSHDFIGEFTTSYRELSKAQNQFTVYEVLNPRKKCKKKKYVNSGTVTLLSFSVDSEFTFVDYIKGGTQLNFTVAIDFTASNGNPLQPTSLHYMSPYQLSAYAMALKAVGEIIQDYDSDKLFPAYGFGAKLPPEGRISHQFPLNNNDEDPNCVGIEGVLESYFQSLRTVQLYGPTYFAPVINQVARAAAKISDGSQYYVLLIITDGVISDMTQTKEAIVSASSLPMSIIIVGVGPAMFEAMEELDGDDVRVSSRGRYAERDIVQFVPFRDYVDRSGNQVLSMARLAKDVLAEIPEQLLSYMRTRDIQPRPPANSSPTPAPEQP</sequence>
<dbReference type="SUPFAM" id="SSF53300">
    <property type="entry name" value="vWA-like"/>
    <property type="match status" value="1"/>
</dbReference>
<dbReference type="FunFam" id="2.60.40.150:FF:000013">
    <property type="entry name" value="copine-9 isoform X1"/>
    <property type="match status" value="1"/>
</dbReference>
<evidence type="ECO:0000256" key="2">
    <source>
        <dbReference type="ARBA" id="ARBA00022723"/>
    </source>
</evidence>
<dbReference type="GO" id="GO:0071277">
    <property type="term" value="P:cellular response to calcium ion"/>
    <property type="evidence" value="ECO:0007669"/>
    <property type="project" value="TreeGrafter"/>
</dbReference>
<dbReference type="GO" id="GO:0046872">
    <property type="term" value="F:metal ion binding"/>
    <property type="evidence" value="ECO:0007669"/>
    <property type="project" value="UniProtKB-KW"/>
</dbReference>
<evidence type="ECO:0000256" key="4">
    <source>
        <dbReference type="ARBA" id="ARBA00022837"/>
    </source>
</evidence>
<dbReference type="InterPro" id="IPR000008">
    <property type="entry name" value="C2_dom"/>
</dbReference>
<dbReference type="SUPFAM" id="SSF49562">
    <property type="entry name" value="C2 domain (Calcium/lipid-binding domain, CaLB)"/>
    <property type="match status" value="2"/>
</dbReference>
<dbReference type="InterPro" id="IPR002035">
    <property type="entry name" value="VWF_A"/>
</dbReference>
<dbReference type="AlphaFoldDB" id="A0A8B7S0Y5"/>
<dbReference type="RefSeq" id="XP_019506694.1">
    <property type="nucleotide sequence ID" value="XM_019651149.1"/>
</dbReference>
<evidence type="ECO:0000256" key="1">
    <source>
        <dbReference type="ARBA" id="ARBA00009048"/>
    </source>
</evidence>
<dbReference type="SMART" id="SM00327">
    <property type="entry name" value="VWA"/>
    <property type="match status" value="1"/>
</dbReference>
<dbReference type="CTD" id="151835"/>
<dbReference type="CDD" id="cd04048">
    <property type="entry name" value="C2A_Copine"/>
    <property type="match status" value="1"/>
</dbReference>
<dbReference type="GO" id="GO:0005544">
    <property type="term" value="F:calcium-dependent phospholipid binding"/>
    <property type="evidence" value="ECO:0007669"/>
    <property type="project" value="InterPro"/>
</dbReference>
<feature type="region of interest" description="Disordered" evidence="5">
    <location>
        <begin position="482"/>
        <end position="503"/>
    </location>
</feature>
<accession>A0A8B7S0Y5</accession>
<evidence type="ECO:0000256" key="3">
    <source>
        <dbReference type="ARBA" id="ARBA00022737"/>
    </source>
</evidence>
<feature type="compositionally biased region" description="Pro residues" evidence="5">
    <location>
        <begin position="488"/>
        <end position="503"/>
    </location>
</feature>
<evidence type="ECO:0000313" key="9">
    <source>
        <dbReference type="RefSeq" id="XP_019506694.1"/>
    </source>
</evidence>
<evidence type="ECO:0000313" key="8">
    <source>
        <dbReference type="Proteomes" id="UP000694851"/>
    </source>
</evidence>
<dbReference type="Gene3D" id="2.60.40.150">
    <property type="entry name" value="C2 domain"/>
    <property type="match status" value="2"/>
</dbReference>
<dbReference type="OrthoDB" id="5855668at2759"/>
<dbReference type="PROSITE" id="PS50004">
    <property type="entry name" value="C2"/>
    <property type="match status" value="1"/>
</dbReference>
<dbReference type="Pfam" id="PF00168">
    <property type="entry name" value="C2"/>
    <property type="match status" value="2"/>
</dbReference>
<dbReference type="InterPro" id="IPR036465">
    <property type="entry name" value="vWFA_dom_sf"/>
</dbReference>
<dbReference type="Pfam" id="PF07002">
    <property type="entry name" value="Copine"/>
    <property type="match status" value="1"/>
</dbReference>
<protein>
    <submittedName>
        <fullName evidence="9">Copine-9 isoform X4</fullName>
    </submittedName>
</protein>
<evidence type="ECO:0000259" key="6">
    <source>
        <dbReference type="PROSITE" id="PS50004"/>
    </source>
</evidence>
<dbReference type="PANTHER" id="PTHR10857">
    <property type="entry name" value="COPINE"/>
    <property type="match status" value="1"/>
</dbReference>
<evidence type="ECO:0000259" key="7">
    <source>
        <dbReference type="PROSITE" id="PS50234"/>
    </source>
</evidence>
<dbReference type="CDD" id="cd04047">
    <property type="entry name" value="C2B_Copine"/>
    <property type="match status" value="1"/>
</dbReference>
<keyword evidence="3" id="KW-0677">Repeat</keyword>
<reference evidence="9" key="1">
    <citation type="submission" date="2025-08" db="UniProtKB">
        <authorList>
            <consortium name="RefSeq"/>
        </authorList>
    </citation>
    <scope>IDENTIFICATION</scope>
    <source>
        <tissue evidence="9">Muscle</tissue>
    </source>
</reference>
<gene>
    <name evidence="9" type="primary">CPNE9</name>
</gene>
<name>A0A8B7S0Y5_HIPAR</name>
<dbReference type="InterPro" id="IPR045052">
    <property type="entry name" value="Copine"/>
</dbReference>
<proteinExistence type="inferred from homology"/>
<dbReference type="CDD" id="cd01459">
    <property type="entry name" value="vWA_copine_like"/>
    <property type="match status" value="1"/>
</dbReference>
<keyword evidence="2" id="KW-0479">Metal-binding</keyword>
<dbReference type="PROSITE" id="PS50234">
    <property type="entry name" value="VWFA"/>
    <property type="match status" value="1"/>
</dbReference>
<dbReference type="GO" id="GO:0005886">
    <property type="term" value="C:plasma membrane"/>
    <property type="evidence" value="ECO:0007669"/>
    <property type="project" value="TreeGrafter"/>
</dbReference>
<dbReference type="InterPro" id="IPR035892">
    <property type="entry name" value="C2_domain_sf"/>
</dbReference>
<dbReference type="GeneID" id="109387310"/>
<comment type="similarity">
    <text evidence="1">Belongs to the copine family.</text>
</comment>
<evidence type="ECO:0000256" key="5">
    <source>
        <dbReference type="SAM" id="MobiDB-lite"/>
    </source>
</evidence>
<feature type="domain" description="C2" evidence="6">
    <location>
        <begin position="79"/>
        <end position="207"/>
    </location>
</feature>
<dbReference type="Proteomes" id="UP000694851">
    <property type="component" value="Unplaced"/>
</dbReference>
<dbReference type="InterPro" id="IPR037768">
    <property type="entry name" value="C2B_Copine"/>
</dbReference>
<dbReference type="FunFam" id="2.60.40.150:FF:000486">
    <property type="entry name" value="Copine family member IX"/>
    <property type="match status" value="1"/>
</dbReference>
<keyword evidence="8" id="KW-1185">Reference proteome</keyword>
<dbReference type="InterPro" id="IPR010734">
    <property type="entry name" value="Copine_C"/>
</dbReference>
<dbReference type="PANTHER" id="PTHR10857:SF112">
    <property type="entry name" value="COPINE-9"/>
    <property type="match status" value="1"/>
</dbReference>